<evidence type="ECO:0000256" key="3">
    <source>
        <dbReference type="ARBA" id="ARBA00023121"/>
    </source>
</evidence>
<dbReference type="InterPro" id="IPR000582">
    <property type="entry name" value="Acyl-CoA-binding_protein"/>
</dbReference>
<reference evidence="6 7" key="1">
    <citation type="submission" date="2023-10" db="EMBL/GenBank/DDBJ databases">
        <title>Comparative genomics analysis reveals potential genetic determinants of host preference in Cryptosporidium xiaoi.</title>
        <authorList>
            <person name="Xiao L."/>
            <person name="Li J."/>
        </authorList>
    </citation>
    <scope>NUCLEOTIDE SEQUENCE [LARGE SCALE GENOMIC DNA]</scope>
    <source>
        <strain evidence="6 7">52996</strain>
    </source>
</reference>
<evidence type="ECO:0000259" key="5">
    <source>
        <dbReference type="PROSITE" id="PS51228"/>
    </source>
</evidence>
<dbReference type="SUPFAM" id="SSF48403">
    <property type="entry name" value="Ankyrin repeat"/>
    <property type="match status" value="1"/>
</dbReference>
<keyword evidence="1" id="KW-0677">Repeat</keyword>
<name>A0AAV9XSM4_9CRYT</name>
<proteinExistence type="predicted"/>
<dbReference type="Gene3D" id="1.20.80.10">
    <property type="match status" value="1"/>
</dbReference>
<dbReference type="Proteomes" id="UP001311799">
    <property type="component" value="Unassembled WGS sequence"/>
</dbReference>
<dbReference type="InterPro" id="IPR002110">
    <property type="entry name" value="Ankyrin_rpt"/>
</dbReference>
<dbReference type="EMBL" id="JAWDEY010000036">
    <property type="protein sequence ID" value="KAK6587745.1"/>
    <property type="molecule type" value="Genomic_DNA"/>
</dbReference>
<dbReference type="GO" id="GO:0000062">
    <property type="term" value="F:fatty-acyl-CoA binding"/>
    <property type="evidence" value="ECO:0007669"/>
    <property type="project" value="InterPro"/>
</dbReference>
<sequence length="273" mass="29967">MTDILEKNTKFASAAKYCAENVSSFSNDELLELYGYYKQATVGDSPNSGSSVFSVFSLKDKAKAKSWAEKKGISPEDAAEKYIELIIKKNPDWETTIGKDIREISLSNSTSIPVMTSPDDKGIEEIDIESKGIINNALLNPNFNESNCSNIVFDAFCSQVNNNNIDYIKGILDKFQFLSRSTSSEGSTALHYACDKGYIELSALLLKYGADPNGKDKFGDTPLHISATCDNLECVKLLTSYGADPLIVNDDGLKPQETADNTEIISFLTNLKK</sequence>
<gene>
    <name evidence="6" type="ORF">RS030_81239</name>
</gene>
<feature type="domain" description="ACB" evidence="5">
    <location>
        <begin position="7"/>
        <end position="95"/>
    </location>
</feature>
<dbReference type="PROSITE" id="PS51228">
    <property type="entry name" value="ACB_2"/>
    <property type="match status" value="1"/>
</dbReference>
<dbReference type="SUPFAM" id="SSF47027">
    <property type="entry name" value="Acyl-CoA binding protein"/>
    <property type="match status" value="1"/>
</dbReference>
<evidence type="ECO:0000313" key="7">
    <source>
        <dbReference type="Proteomes" id="UP001311799"/>
    </source>
</evidence>
<keyword evidence="7" id="KW-1185">Reference proteome</keyword>
<dbReference type="InterPro" id="IPR035984">
    <property type="entry name" value="Acyl-CoA-binding_sf"/>
</dbReference>
<dbReference type="PROSITE" id="PS50297">
    <property type="entry name" value="ANK_REP_REGION"/>
    <property type="match status" value="2"/>
</dbReference>
<dbReference type="PANTHER" id="PTHR24119:SF0">
    <property type="entry name" value="ACYL-COA-BINDING DOMAIN-CONTAINING PROTEIN 6"/>
    <property type="match status" value="1"/>
</dbReference>
<dbReference type="PROSITE" id="PS50088">
    <property type="entry name" value="ANK_REPEAT"/>
    <property type="match status" value="2"/>
</dbReference>
<accession>A0AAV9XSM4</accession>
<dbReference type="PRINTS" id="PR00689">
    <property type="entry name" value="ACOABINDINGP"/>
</dbReference>
<dbReference type="PRINTS" id="PR01415">
    <property type="entry name" value="ANKYRIN"/>
</dbReference>
<dbReference type="SMART" id="SM00248">
    <property type="entry name" value="ANK"/>
    <property type="match status" value="2"/>
</dbReference>
<dbReference type="Pfam" id="PF12796">
    <property type="entry name" value="Ank_2"/>
    <property type="match status" value="1"/>
</dbReference>
<feature type="repeat" description="ANK" evidence="4">
    <location>
        <begin position="218"/>
        <end position="250"/>
    </location>
</feature>
<feature type="repeat" description="ANK" evidence="4">
    <location>
        <begin position="185"/>
        <end position="217"/>
    </location>
</feature>
<dbReference type="InterPro" id="IPR014352">
    <property type="entry name" value="FERM/acyl-CoA-bd_prot_sf"/>
</dbReference>
<comment type="caution">
    <text evidence="6">The sequence shown here is derived from an EMBL/GenBank/DDBJ whole genome shotgun (WGS) entry which is preliminary data.</text>
</comment>
<keyword evidence="2 4" id="KW-0040">ANK repeat</keyword>
<dbReference type="Pfam" id="PF00887">
    <property type="entry name" value="ACBP"/>
    <property type="match status" value="1"/>
</dbReference>
<evidence type="ECO:0000313" key="6">
    <source>
        <dbReference type="EMBL" id="KAK6587745.1"/>
    </source>
</evidence>
<evidence type="ECO:0000256" key="1">
    <source>
        <dbReference type="ARBA" id="ARBA00022737"/>
    </source>
</evidence>
<organism evidence="6 7">
    <name type="scientific">Cryptosporidium xiaoi</name>
    <dbReference type="NCBI Taxonomy" id="659607"/>
    <lineage>
        <taxon>Eukaryota</taxon>
        <taxon>Sar</taxon>
        <taxon>Alveolata</taxon>
        <taxon>Apicomplexa</taxon>
        <taxon>Conoidasida</taxon>
        <taxon>Coccidia</taxon>
        <taxon>Eucoccidiorida</taxon>
        <taxon>Eimeriorina</taxon>
        <taxon>Cryptosporidiidae</taxon>
        <taxon>Cryptosporidium</taxon>
    </lineage>
</organism>
<dbReference type="Gene3D" id="1.25.40.20">
    <property type="entry name" value="Ankyrin repeat-containing domain"/>
    <property type="match status" value="1"/>
</dbReference>
<dbReference type="InterPro" id="IPR036770">
    <property type="entry name" value="Ankyrin_rpt-contain_sf"/>
</dbReference>
<dbReference type="PANTHER" id="PTHR24119">
    <property type="entry name" value="ACYL-COA-BINDING DOMAIN-CONTAINING PROTEIN 6"/>
    <property type="match status" value="1"/>
</dbReference>
<keyword evidence="3" id="KW-0446">Lipid-binding</keyword>
<dbReference type="AlphaFoldDB" id="A0AAV9XSM4"/>
<evidence type="ECO:0000256" key="4">
    <source>
        <dbReference type="PROSITE-ProRule" id="PRU00023"/>
    </source>
</evidence>
<evidence type="ECO:0000256" key="2">
    <source>
        <dbReference type="ARBA" id="ARBA00023043"/>
    </source>
</evidence>
<protein>
    <recommendedName>
        <fullName evidence="5">ACB domain-containing protein</fullName>
    </recommendedName>
</protein>